<name>A0A0R3W971_TAEAS</name>
<evidence type="ECO:0000256" key="1">
    <source>
        <dbReference type="SAM" id="MobiDB-lite"/>
    </source>
</evidence>
<proteinExistence type="predicted"/>
<dbReference type="Proteomes" id="UP000282613">
    <property type="component" value="Unassembled WGS sequence"/>
</dbReference>
<protein>
    <submittedName>
        <fullName evidence="4">Rho GTPase-activating protein 20</fullName>
    </submittedName>
</protein>
<gene>
    <name evidence="2" type="ORF">TASK_LOCUS6977</name>
</gene>
<dbReference type="AlphaFoldDB" id="A0A0R3W971"/>
<accession>A0A0R3W971</accession>
<keyword evidence="3" id="KW-1185">Reference proteome</keyword>
<evidence type="ECO:0000313" key="3">
    <source>
        <dbReference type="Proteomes" id="UP000282613"/>
    </source>
</evidence>
<feature type="region of interest" description="Disordered" evidence="1">
    <location>
        <begin position="178"/>
        <end position="206"/>
    </location>
</feature>
<evidence type="ECO:0000313" key="4">
    <source>
        <dbReference type="WBParaSite" id="TASK_0000697601-mRNA-1"/>
    </source>
</evidence>
<evidence type="ECO:0000313" key="2">
    <source>
        <dbReference type="EMBL" id="VDK37657.1"/>
    </source>
</evidence>
<dbReference type="EMBL" id="UYRS01018559">
    <property type="protein sequence ID" value="VDK37657.1"/>
    <property type="molecule type" value="Genomic_DNA"/>
</dbReference>
<dbReference type="WBParaSite" id="TASK_0000697601-mRNA-1">
    <property type="protein sequence ID" value="TASK_0000697601-mRNA-1"/>
    <property type="gene ID" value="TASK_0000697601"/>
</dbReference>
<organism evidence="4">
    <name type="scientific">Taenia asiatica</name>
    <name type="common">Asian tapeworm</name>
    <dbReference type="NCBI Taxonomy" id="60517"/>
    <lineage>
        <taxon>Eukaryota</taxon>
        <taxon>Metazoa</taxon>
        <taxon>Spiralia</taxon>
        <taxon>Lophotrochozoa</taxon>
        <taxon>Platyhelminthes</taxon>
        <taxon>Cestoda</taxon>
        <taxon>Eucestoda</taxon>
        <taxon>Cyclophyllidea</taxon>
        <taxon>Taeniidae</taxon>
        <taxon>Taenia</taxon>
    </lineage>
</organism>
<feature type="region of interest" description="Disordered" evidence="1">
    <location>
        <begin position="123"/>
        <end position="165"/>
    </location>
</feature>
<reference evidence="4" key="1">
    <citation type="submission" date="2017-02" db="UniProtKB">
        <authorList>
            <consortium name="WormBaseParasite"/>
        </authorList>
    </citation>
    <scope>IDENTIFICATION</scope>
</reference>
<sequence>MESSVDNDHFLLSLESAVFTTAPTCGGVTKAVAPLYSPTFHDGDLGDACSVEGGLGGSKDGLLYPPLPPGSPVVGFAELHESVPTIATDLGRAATPPLEEEEEEEEIRLRAKSTTFNHCSCNEHQLNSPDSESSATAMLSSTHGLRQSVSVSDLENRPPSTNLETWMSNSDEHLLISPTGGKASSLSSSVKSQAKEANMKRSYSSEALSREWVGKLNRELRRVHSSVEARPMSLT</sequence>
<reference evidence="2 3" key="2">
    <citation type="submission" date="2018-11" db="EMBL/GenBank/DDBJ databases">
        <authorList>
            <consortium name="Pathogen Informatics"/>
        </authorList>
    </citation>
    <scope>NUCLEOTIDE SEQUENCE [LARGE SCALE GENOMIC DNA]</scope>
</reference>